<dbReference type="InParanoid" id="F2TY15"/>
<dbReference type="CDD" id="cd00173">
    <property type="entry name" value="SH2"/>
    <property type="match status" value="5"/>
</dbReference>
<accession>F2TY15</accession>
<feature type="compositionally biased region" description="Basic and acidic residues" evidence="3">
    <location>
        <begin position="683"/>
        <end position="696"/>
    </location>
</feature>
<feature type="compositionally biased region" description="Basic and acidic residues" evidence="3">
    <location>
        <begin position="464"/>
        <end position="475"/>
    </location>
</feature>
<feature type="domain" description="SH2" evidence="4">
    <location>
        <begin position="713"/>
        <end position="809"/>
    </location>
</feature>
<protein>
    <recommendedName>
        <fullName evidence="4">SH2 domain-containing protein</fullName>
    </recommendedName>
</protein>
<evidence type="ECO:0000259" key="4">
    <source>
        <dbReference type="PROSITE" id="PS50001"/>
    </source>
</evidence>
<feature type="compositionally biased region" description="Basic residues" evidence="3">
    <location>
        <begin position="476"/>
        <end position="496"/>
    </location>
</feature>
<feature type="compositionally biased region" description="Low complexity" evidence="3">
    <location>
        <begin position="205"/>
        <end position="232"/>
    </location>
</feature>
<dbReference type="RefSeq" id="XP_004998449.1">
    <property type="nucleotide sequence ID" value="XM_004998392.1"/>
</dbReference>
<evidence type="ECO:0000313" key="5">
    <source>
        <dbReference type="EMBL" id="EGD76274.1"/>
    </source>
</evidence>
<feature type="compositionally biased region" description="Low complexity" evidence="3">
    <location>
        <begin position="255"/>
        <end position="272"/>
    </location>
</feature>
<dbReference type="Gene3D" id="3.30.505.10">
    <property type="entry name" value="SH2 domain"/>
    <property type="match status" value="5"/>
</dbReference>
<evidence type="ECO:0000256" key="1">
    <source>
        <dbReference type="ARBA" id="ARBA00022999"/>
    </source>
</evidence>
<dbReference type="OrthoDB" id="10013007at2759"/>
<dbReference type="GO" id="GO:0016477">
    <property type="term" value="P:cell migration"/>
    <property type="evidence" value="ECO:0007669"/>
    <property type="project" value="TreeGrafter"/>
</dbReference>
<sequence>MFRNNKGQKRLTGDNSTHDKVNVPEIHLARGGFGVGTAMIGGTSAAWTKSFQRDHFDTKRGVPGQDSSDDLLANVDKDLLNPSVDDEAWAAPWYVEKIANSKVARVLADKPDGTFIIRDSSSQPGCFAMSYRFLNQMHHTLINSSAGGIHLAKSSETFPCLSELVERYSVNFDRSGDDLPCPLRTDVELPLLDNDNSASGHVHGQPSPLHQQQQQQDQQQQQNSASPQQPQSTLSRIDSSGQMLTINAETGEVLPTPSAAPATATTTPTPSSGIGGTRAFPAVPSRRTKPSHHAGVVDDMDVSSSPGGGMKAGVVLCPHCSSRQSMANMICSSCNKRLDGKEPAARRTSKAMTYTDMVPRTVYRRQQEQQQQQEEGSGSTGGEGVAMNVRNEGAALRHVQPRVSSSSSGDEEEDEEDSSDGYEDMQAQRMAKQLRLQQQHYQQQQQQQEQQQEPQQEQQLQQEQQKDEQVGDTKQKKDKKDKKEKKEKKKKKTRKSKAVEIVVDPLPAGMKGILLPEDSPKKHNISVHFDEDNITKTTADMAFIRGAAGRVDDLAWDCGYYLDDMIAKPEQAASKLMGSAAGMFVIYEHPAGEDALMLSVVGANNTVQHHVISHSYDGLQFEGQGPCFKHLSDLVIHYASKQRASSGAPTTAPALHLTEAQRDLIRRVTTATEGDLPRKRRASKDMEVPEQAERGHKGPYNKLATPDHFNQPWYQGELSRVEAVAMVEFEPSGSFVVRDNHDEPGRYILTYVHGAGELGHVEIKPYGDGYGLEEEGAIEKPTLTELVEFYASDAGLATGHLETKLRLPKGGSGVGVGAGVGVGGGQSAAALLQPPSPGGIRRASGGTSQRAVHERPGWLQTNMPKAQALQHIAGLDDGAFVIRSSETRKNCYVLSYKFHRQVHHELIKHTPPPTARFFLSRNPNKTFGSLQELVEYFQAPSQELKYPLIPAYMAASPLSRGASRRSTRASGGGSGGGGGGKPPLMRQTSRNKGLTAPEDVRRSASSLSLNGNGSPKEFTRSRSSRRSRHRESVRMARTGERLDQRAATSHWCCLNMSKEEAMGKLPQKEGAFVVRRSDDYFATLTMIANGKAHHFNIEDTTQGLRLKKSTSFQPNLSALIAYYKIPTQADLPRCLMAW</sequence>
<dbReference type="PANTHER" id="PTHR19969">
    <property type="entry name" value="SH2-SH3 ADAPTOR PROTEIN-RELATED"/>
    <property type="match status" value="1"/>
</dbReference>
<organism evidence="6">
    <name type="scientific">Salpingoeca rosetta (strain ATCC 50818 / BSB-021)</name>
    <dbReference type="NCBI Taxonomy" id="946362"/>
    <lineage>
        <taxon>Eukaryota</taxon>
        <taxon>Choanoflagellata</taxon>
        <taxon>Craspedida</taxon>
        <taxon>Salpingoecidae</taxon>
        <taxon>Salpingoeca</taxon>
    </lineage>
</organism>
<feature type="region of interest" description="Disordered" evidence="3">
    <location>
        <begin position="365"/>
        <end position="497"/>
    </location>
</feature>
<evidence type="ECO:0000313" key="6">
    <source>
        <dbReference type="Proteomes" id="UP000007799"/>
    </source>
</evidence>
<dbReference type="OMA" id="QTNMPKA"/>
<dbReference type="InterPro" id="IPR036860">
    <property type="entry name" value="SH2_dom_sf"/>
</dbReference>
<feature type="domain" description="SH2" evidence="4">
    <location>
        <begin position="1051"/>
        <end position="1124"/>
    </location>
</feature>
<feature type="region of interest" description="Disordered" evidence="3">
    <location>
        <begin position="958"/>
        <end position="1037"/>
    </location>
</feature>
<dbReference type="InterPro" id="IPR051184">
    <property type="entry name" value="Tyrosine-phos_adapter"/>
</dbReference>
<feature type="domain" description="SH2" evidence="4">
    <location>
        <begin position="93"/>
        <end position="183"/>
    </location>
</feature>
<evidence type="ECO:0000256" key="2">
    <source>
        <dbReference type="PROSITE-ProRule" id="PRU00191"/>
    </source>
</evidence>
<proteinExistence type="predicted"/>
<keyword evidence="1 2" id="KW-0727">SH2 domain</keyword>
<feature type="domain" description="SH2" evidence="4">
    <location>
        <begin position="858"/>
        <end position="958"/>
    </location>
</feature>
<name>F2TY15_SALR5</name>
<dbReference type="GO" id="GO:0035591">
    <property type="term" value="F:signaling adaptor activity"/>
    <property type="evidence" value="ECO:0007669"/>
    <property type="project" value="TreeGrafter"/>
</dbReference>
<feature type="compositionally biased region" description="Gly residues" evidence="3">
    <location>
        <begin position="970"/>
        <end position="981"/>
    </location>
</feature>
<dbReference type="Pfam" id="PF00017">
    <property type="entry name" value="SH2"/>
    <property type="match status" value="4"/>
</dbReference>
<feature type="compositionally biased region" description="Low complexity" evidence="3">
    <location>
        <begin position="368"/>
        <end position="377"/>
    </location>
</feature>
<dbReference type="GO" id="GO:0005737">
    <property type="term" value="C:cytoplasm"/>
    <property type="evidence" value="ECO:0007669"/>
    <property type="project" value="TreeGrafter"/>
</dbReference>
<feature type="region of interest" description="Disordered" evidence="3">
    <location>
        <begin position="340"/>
        <end position="359"/>
    </location>
</feature>
<dbReference type="PROSITE" id="PS50001">
    <property type="entry name" value="SH2"/>
    <property type="match status" value="4"/>
</dbReference>
<dbReference type="GeneID" id="16079044"/>
<feature type="compositionally biased region" description="Low complexity" evidence="3">
    <location>
        <begin position="1003"/>
        <end position="1014"/>
    </location>
</feature>
<dbReference type="Proteomes" id="UP000007799">
    <property type="component" value="Unassembled WGS sequence"/>
</dbReference>
<dbReference type="EMBL" id="GL832956">
    <property type="protein sequence ID" value="EGD76274.1"/>
    <property type="molecule type" value="Genomic_DNA"/>
</dbReference>
<dbReference type="GO" id="GO:0030971">
    <property type="term" value="F:receptor tyrosine kinase binding"/>
    <property type="evidence" value="ECO:0007669"/>
    <property type="project" value="TreeGrafter"/>
</dbReference>
<reference evidence="5" key="1">
    <citation type="submission" date="2009-08" db="EMBL/GenBank/DDBJ databases">
        <title>Annotation of Salpingoeca rosetta.</title>
        <authorList>
            <consortium name="The Broad Institute Genome Sequencing Platform"/>
            <person name="Russ C."/>
            <person name="Cuomo C."/>
            <person name="Burger G."/>
            <person name="Gray M.W."/>
            <person name="Holland P.W.H."/>
            <person name="King N."/>
            <person name="Lang F.B.F."/>
            <person name="Roger A.J."/>
            <person name="Ruiz-Trillo I."/>
            <person name="Young S.K."/>
            <person name="Zeng Q."/>
            <person name="Gargeya S."/>
            <person name="Alvarado L."/>
            <person name="Berlin A."/>
            <person name="Chapman S.B."/>
            <person name="Chen Z."/>
            <person name="Freedman E."/>
            <person name="Gellesch M."/>
            <person name="Goldberg J."/>
            <person name="Griggs A."/>
            <person name="Gujja S."/>
            <person name="Heilman E."/>
            <person name="Heiman D."/>
            <person name="Howarth C."/>
            <person name="Mehta T."/>
            <person name="Neiman D."/>
            <person name="Pearson M."/>
            <person name="Roberts A."/>
            <person name="Saif S."/>
            <person name="Shea T."/>
            <person name="Shenoy N."/>
            <person name="Sisk P."/>
            <person name="Stolte C."/>
            <person name="Sykes S."/>
            <person name="White J."/>
            <person name="Yandava C."/>
            <person name="Haas B."/>
            <person name="Nusbaum C."/>
            <person name="Birren B."/>
        </authorList>
    </citation>
    <scope>NUCLEOTIDE SEQUENCE [LARGE SCALE GENOMIC DNA]</scope>
    <source>
        <strain evidence="5">ATCC 50818</strain>
    </source>
</reference>
<keyword evidence="6" id="KW-1185">Reference proteome</keyword>
<dbReference type="PRINTS" id="PR00401">
    <property type="entry name" value="SH2DOMAIN"/>
</dbReference>
<dbReference type="SUPFAM" id="SSF55550">
    <property type="entry name" value="SH2 domain"/>
    <property type="match status" value="5"/>
</dbReference>
<feature type="region of interest" description="Disordered" evidence="3">
    <location>
        <begin position="191"/>
        <end position="236"/>
    </location>
</feature>
<dbReference type="InterPro" id="IPR000980">
    <property type="entry name" value="SH2"/>
</dbReference>
<dbReference type="KEGG" id="sre:PTSG_00976"/>
<evidence type="ECO:0000256" key="3">
    <source>
        <dbReference type="SAM" id="MobiDB-lite"/>
    </source>
</evidence>
<dbReference type="PANTHER" id="PTHR19969:SF5">
    <property type="entry name" value="CRK-LIKE PROTEIN"/>
    <property type="match status" value="1"/>
</dbReference>
<dbReference type="GO" id="GO:0007167">
    <property type="term" value="P:enzyme-linked receptor protein signaling pathway"/>
    <property type="evidence" value="ECO:0007669"/>
    <property type="project" value="TreeGrafter"/>
</dbReference>
<dbReference type="AlphaFoldDB" id="F2TY15"/>
<feature type="region of interest" description="Disordered" evidence="3">
    <location>
        <begin position="666"/>
        <end position="707"/>
    </location>
</feature>
<dbReference type="SMART" id="SM00252">
    <property type="entry name" value="SH2"/>
    <property type="match status" value="4"/>
</dbReference>
<feature type="compositionally biased region" description="Low complexity" evidence="3">
    <location>
        <begin position="433"/>
        <end position="463"/>
    </location>
</feature>
<gene>
    <name evidence="5" type="ORF">PTSG_00976</name>
</gene>
<feature type="region of interest" description="Disordered" evidence="3">
    <location>
        <begin position="252"/>
        <end position="306"/>
    </location>
</feature>
<feature type="compositionally biased region" description="Acidic residues" evidence="3">
    <location>
        <begin position="409"/>
        <end position="423"/>
    </location>
</feature>